<dbReference type="KEGG" id="phn:PAEH1_05815"/>
<proteinExistence type="inferred from homology"/>
<keyword evidence="2" id="KW-0276">Fatty acid metabolism</keyword>
<protein>
    <recommendedName>
        <fullName evidence="6">Enoyl-CoA hydratase domain-containing protein 3, mitochondrial</fullName>
    </recommendedName>
</protein>
<comment type="function">
    <text evidence="5">May play a role in fatty acid biosynthesis and insulin sensitivity.</text>
</comment>
<name>A0A1U9JZR1_9BURK</name>
<dbReference type="Gene3D" id="1.10.12.10">
    <property type="entry name" value="Lyase 2-enoyl-coa Hydratase, Chain A, domain 2"/>
    <property type="match status" value="1"/>
</dbReference>
<gene>
    <name evidence="7" type="ORF">PAEH1_05815</name>
</gene>
<dbReference type="InterPro" id="IPR014748">
    <property type="entry name" value="Enoyl-CoA_hydra_C"/>
</dbReference>
<dbReference type="SUPFAM" id="SSF52096">
    <property type="entry name" value="ClpP/crotonase"/>
    <property type="match status" value="1"/>
</dbReference>
<dbReference type="OrthoDB" id="9807606at2"/>
<dbReference type="NCBIfam" id="NF006008">
    <property type="entry name" value="PRK08139.1"/>
    <property type="match status" value="1"/>
</dbReference>
<evidence type="ECO:0000313" key="8">
    <source>
        <dbReference type="Proteomes" id="UP000189369"/>
    </source>
</evidence>
<evidence type="ECO:0000256" key="4">
    <source>
        <dbReference type="ARBA" id="ARBA00023098"/>
    </source>
</evidence>
<evidence type="ECO:0000256" key="6">
    <source>
        <dbReference type="ARBA" id="ARBA00040545"/>
    </source>
</evidence>
<organism evidence="7 8">
    <name type="scientific">Paenalcaligenes hominis</name>
    <dbReference type="NCBI Taxonomy" id="643674"/>
    <lineage>
        <taxon>Bacteria</taxon>
        <taxon>Pseudomonadati</taxon>
        <taxon>Pseudomonadota</taxon>
        <taxon>Betaproteobacteria</taxon>
        <taxon>Burkholderiales</taxon>
        <taxon>Alcaligenaceae</taxon>
        <taxon>Paenalcaligenes</taxon>
    </lineage>
</organism>
<keyword evidence="4" id="KW-0443">Lipid metabolism</keyword>
<dbReference type="GO" id="GO:0006631">
    <property type="term" value="P:fatty acid metabolic process"/>
    <property type="evidence" value="ECO:0007669"/>
    <property type="project" value="UniProtKB-KW"/>
</dbReference>
<sequence length="268" mass="29666">MLDQESPLVLHTEHGGIVTLELNRPHQFNALSHELLQALAQHIEAIERNPQARVVILQAKGNAFCAGHDLKQMRAKPSLTYYQQLFTQCTQVMQGLQRLPIPVIAKVHGLATAAGCQLIASCDLVIASTQAQFAVSGINVGLFCSSPAVALSRNLSPKRAFDLLVTGRFIDAQTAEQWGLINHAVPAHQLDQAVQDKVDLLLAKNATAIRYGKRLFYEQLEMPQTQAYEYAVQVMAHNMMEEDALEGLSAFIEKRPAHWQSSVHLKET</sequence>
<comment type="similarity">
    <text evidence="1">Belongs to the enoyl-CoA hydratase/isomerase family.</text>
</comment>
<dbReference type="GO" id="GO:0016836">
    <property type="term" value="F:hydro-lyase activity"/>
    <property type="evidence" value="ECO:0007669"/>
    <property type="project" value="TreeGrafter"/>
</dbReference>
<dbReference type="STRING" id="643674.PAEH1_05815"/>
<accession>A0A1U9JZR1</accession>
<reference evidence="7 8" key="1">
    <citation type="submission" date="2017-01" db="EMBL/GenBank/DDBJ databases">
        <title>Complete Genome Sequence of Paenalcaligenes hominis, Isolated from a paraplegic Patient with neurogenic bladder.</title>
        <authorList>
            <person name="Mukhopadhyay R."/>
            <person name="Joaquin J."/>
            <person name="Hogue R."/>
            <person name="Kilaru A."/>
            <person name="Jospin G."/>
            <person name="Mars K."/>
            <person name="Eisen J.A."/>
            <person name="Chaturvedi V."/>
        </authorList>
    </citation>
    <scope>NUCLEOTIDE SEQUENCE [LARGE SCALE GENOMIC DNA]</scope>
    <source>
        <strain evidence="7 8">15S00501</strain>
    </source>
</reference>
<evidence type="ECO:0000256" key="5">
    <source>
        <dbReference type="ARBA" id="ARBA00037410"/>
    </source>
</evidence>
<dbReference type="Proteomes" id="UP000189369">
    <property type="component" value="Chromosome"/>
</dbReference>
<dbReference type="PANTHER" id="PTHR43602">
    <property type="match status" value="1"/>
</dbReference>
<dbReference type="InterPro" id="IPR052377">
    <property type="entry name" value="Mitochondrial_ECH-domain"/>
</dbReference>
<evidence type="ECO:0000256" key="2">
    <source>
        <dbReference type="ARBA" id="ARBA00022832"/>
    </source>
</evidence>
<evidence type="ECO:0000313" key="7">
    <source>
        <dbReference type="EMBL" id="AQS51209.1"/>
    </source>
</evidence>
<dbReference type="Gene3D" id="3.90.226.10">
    <property type="entry name" value="2-enoyl-CoA Hydratase, Chain A, domain 1"/>
    <property type="match status" value="1"/>
</dbReference>
<dbReference type="PANTHER" id="PTHR43602:SF1">
    <property type="entry name" value="ENOYL-COA HYDRATASE DOMAIN-CONTAINING PROTEIN 3, MITOCHONDRIAL"/>
    <property type="match status" value="1"/>
</dbReference>
<dbReference type="InterPro" id="IPR001753">
    <property type="entry name" value="Enoyl-CoA_hydra/iso"/>
</dbReference>
<dbReference type="InterPro" id="IPR029045">
    <property type="entry name" value="ClpP/crotonase-like_dom_sf"/>
</dbReference>
<keyword evidence="3" id="KW-0809">Transit peptide</keyword>
<evidence type="ECO:0000256" key="1">
    <source>
        <dbReference type="ARBA" id="ARBA00005254"/>
    </source>
</evidence>
<dbReference type="AlphaFoldDB" id="A0A1U9JZR1"/>
<evidence type="ECO:0000256" key="3">
    <source>
        <dbReference type="ARBA" id="ARBA00022946"/>
    </source>
</evidence>
<dbReference type="CDD" id="cd06558">
    <property type="entry name" value="crotonase-like"/>
    <property type="match status" value="1"/>
</dbReference>
<dbReference type="Pfam" id="PF00378">
    <property type="entry name" value="ECH_1"/>
    <property type="match status" value="1"/>
</dbReference>
<dbReference type="EMBL" id="CP019697">
    <property type="protein sequence ID" value="AQS51209.1"/>
    <property type="molecule type" value="Genomic_DNA"/>
</dbReference>